<reference evidence="2 3" key="1">
    <citation type="journal article" date="2018" name="Front. Plant Sci.">
        <title>Red Clover (Trifolium pratense) and Zigzag Clover (T. medium) - A Picture of Genomic Similarities and Differences.</title>
        <authorList>
            <person name="Dluhosova J."/>
            <person name="Istvanek J."/>
            <person name="Nedelnik J."/>
            <person name="Repkova J."/>
        </authorList>
    </citation>
    <scope>NUCLEOTIDE SEQUENCE [LARGE SCALE GENOMIC DNA]</scope>
    <source>
        <strain evidence="3">cv. 10/8</strain>
        <tissue evidence="2">Leaf</tissue>
    </source>
</reference>
<proteinExistence type="predicted"/>
<feature type="region of interest" description="Disordered" evidence="1">
    <location>
        <begin position="1"/>
        <end position="25"/>
    </location>
</feature>
<protein>
    <submittedName>
        <fullName evidence="2">Uncharacterized protein</fullName>
    </submittedName>
</protein>
<name>A0A392TQV8_9FABA</name>
<comment type="caution">
    <text evidence="2">The sequence shown here is derived from an EMBL/GenBank/DDBJ whole genome shotgun (WGS) entry which is preliminary data.</text>
</comment>
<feature type="non-terminal residue" evidence="2">
    <location>
        <position position="1"/>
    </location>
</feature>
<evidence type="ECO:0000256" key="1">
    <source>
        <dbReference type="SAM" id="MobiDB-lite"/>
    </source>
</evidence>
<sequence>GVVDLVVDSRHTGSDSINHDAGGGDRDRSLAHHIIDIQEDLGINFRGAEDEAVNRIMEYEERDRLEKLIWEQGQVNQ</sequence>
<organism evidence="2 3">
    <name type="scientific">Trifolium medium</name>
    <dbReference type="NCBI Taxonomy" id="97028"/>
    <lineage>
        <taxon>Eukaryota</taxon>
        <taxon>Viridiplantae</taxon>
        <taxon>Streptophyta</taxon>
        <taxon>Embryophyta</taxon>
        <taxon>Tracheophyta</taxon>
        <taxon>Spermatophyta</taxon>
        <taxon>Magnoliopsida</taxon>
        <taxon>eudicotyledons</taxon>
        <taxon>Gunneridae</taxon>
        <taxon>Pentapetalae</taxon>
        <taxon>rosids</taxon>
        <taxon>fabids</taxon>
        <taxon>Fabales</taxon>
        <taxon>Fabaceae</taxon>
        <taxon>Papilionoideae</taxon>
        <taxon>50 kb inversion clade</taxon>
        <taxon>NPAAA clade</taxon>
        <taxon>Hologalegina</taxon>
        <taxon>IRL clade</taxon>
        <taxon>Trifolieae</taxon>
        <taxon>Trifolium</taxon>
    </lineage>
</organism>
<dbReference type="Proteomes" id="UP000265520">
    <property type="component" value="Unassembled WGS sequence"/>
</dbReference>
<evidence type="ECO:0000313" key="2">
    <source>
        <dbReference type="EMBL" id="MCI62570.1"/>
    </source>
</evidence>
<dbReference type="AlphaFoldDB" id="A0A392TQV8"/>
<keyword evidence="3" id="KW-1185">Reference proteome</keyword>
<accession>A0A392TQV8</accession>
<dbReference type="EMBL" id="LXQA010621162">
    <property type="protein sequence ID" value="MCI62570.1"/>
    <property type="molecule type" value="Genomic_DNA"/>
</dbReference>
<evidence type="ECO:0000313" key="3">
    <source>
        <dbReference type="Proteomes" id="UP000265520"/>
    </source>
</evidence>